<name>A0A1A3KDV5_MYCAS</name>
<dbReference type="RefSeq" id="WP_065141272.1">
    <property type="nucleotide sequence ID" value="NZ_LZLM01000108.1"/>
</dbReference>
<gene>
    <name evidence="2" type="ORF">A5640_20805</name>
</gene>
<sequence length="294" mass="31201">MATTGFHEGELAAQRLAGVEGHAQRLEGMLGHATLSSGAAKFLAQQTFAVLTARDHEGRLWTSPLVAAAGFLQGLGDSLHVRSRFRDGDPLDGIPAGQQVGMIAIDFAARRRMRLNGVLAAADSTGLLVQIDQAFGNCPQYIHPRTVDVPTLRSAPPAGVRHVLSLSESDRALIAGADTFFLGTTHPTRGNDASHRGGPPGFVRVDSPGRLWWPDYPGNNMFNSFGNLSVDDEAALLFVDFINGASLHVSGRAQVQWNIPHGPGADGAARGVRFQVDSVVALGNSTVMRAERPS</sequence>
<dbReference type="AlphaFoldDB" id="A0A1A3KDV5"/>
<evidence type="ECO:0000313" key="2">
    <source>
        <dbReference type="EMBL" id="OBJ82568.1"/>
    </source>
</evidence>
<dbReference type="PANTHER" id="PTHR42815:SF2">
    <property type="entry name" value="FAD-BINDING, PUTATIVE (AFU_ORTHOLOGUE AFUA_6G07600)-RELATED"/>
    <property type="match status" value="1"/>
</dbReference>
<dbReference type="InterPro" id="IPR011576">
    <property type="entry name" value="Pyridox_Oxase_N"/>
</dbReference>
<reference evidence="2 3" key="1">
    <citation type="submission" date="2016-06" db="EMBL/GenBank/DDBJ databases">
        <authorList>
            <person name="Kjaerup R.B."/>
            <person name="Dalgaard T.S."/>
            <person name="Juul-Madsen H.R."/>
        </authorList>
    </citation>
    <scope>NUCLEOTIDE SEQUENCE [LARGE SCALE GENOMIC DNA]</scope>
    <source>
        <strain evidence="2 3">1276495.2</strain>
    </source>
</reference>
<dbReference type="EMBL" id="LZLM01000108">
    <property type="protein sequence ID" value="OBJ82568.1"/>
    <property type="molecule type" value="Genomic_DNA"/>
</dbReference>
<proteinExistence type="predicted"/>
<evidence type="ECO:0000259" key="1">
    <source>
        <dbReference type="Pfam" id="PF01243"/>
    </source>
</evidence>
<dbReference type="Gene3D" id="2.30.110.10">
    <property type="entry name" value="Electron Transport, Fmn-binding Protein, Chain A"/>
    <property type="match status" value="1"/>
</dbReference>
<organism evidence="2 3">
    <name type="scientific">Mycobacterium asiaticum</name>
    <dbReference type="NCBI Taxonomy" id="1790"/>
    <lineage>
        <taxon>Bacteria</taxon>
        <taxon>Bacillati</taxon>
        <taxon>Actinomycetota</taxon>
        <taxon>Actinomycetes</taxon>
        <taxon>Mycobacteriales</taxon>
        <taxon>Mycobacteriaceae</taxon>
        <taxon>Mycobacterium</taxon>
    </lineage>
</organism>
<evidence type="ECO:0000313" key="3">
    <source>
        <dbReference type="Proteomes" id="UP000093925"/>
    </source>
</evidence>
<dbReference type="InterPro" id="IPR012349">
    <property type="entry name" value="Split_barrel_FMN-bd"/>
</dbReference>
<dbReference type="PANTHER" id="PTHR42815">
    <property type="entry name" value="FAD-BINDING, PUTATIVE (AFU_ORTHOLOGUE AFUA_6G07600)-RELATED"/>
    <property type="match status" value="1"/>
</dbReference>
<dbReference type="SUPFAM" id="SSF50475">
    <property type="entry name" value="FMN-binding split barrel"/>
    <property type="match status" value="1"/>
</dbReference>
<feature type="domain" description="Pyridoxamine 5'-phosphate oxidase N-terminal" evidence="1">
    <location>
        <begin position="170"/>
        <end position="255"/>
    </location>
</feature>
<protein>
    <submittedName>
        <fullName evidence="2">Pyridoxamine 5'-phosphate oxidase</fullName>
    </submittedName>
</protein>
<dbReference type="Proteomes" id="UP000093925">
    <property type="component" value="Unassembled WGS sequence"/>
</dbReference>
<dbReference type="Pfam" id="PF01243">
    <property type="entry name" value="PNPOx_N"/>
    <property type="match status" value="1"/>
</dbReference>
<accession>A0A1A3KDV5</accession>
<comment type="caution">
    <text evidence="2">The sequence shown here is derived from an EMBL/GenBank/DDBJ whole genome shotgun (WGS) entry which is preliminary data.</text>
</comment>